<keyword evidence="3 6" id="KW-0597">Phosphoprotein</keyword>
<dbReference type="SMART" id="SM00387">
    <property type="entry name" value="HATPase_c"/>
    <property type="match status" value="1"/>
</dbReference>
<dbReference type="NCBIfam" id="TIGR00229">
    <property type="entry name" value="sensory_box"/>
    <property type="match status" value="2"/>
</dbReference>
<dbReference type="Pfam" id="PF02518">
    <property type="entry name" value="HATPase_c"/>
    <property type="match status" value="1"/>
</dbReference>
<dbReference type="InterPro" id="IPR003018">
    <property type="entry name" value="GAF"/>
</dbReference>
<evidence type="ECO:0000256" key="4">
    <source>
        <dbReference type="ARBA" id="ARBA00022679"/>
    </source>
</evidence>
<dbReference type="InterPro" id="IPR013656">
    <property type="entry name" value="PAS_4"/>
</dbReference>
<dbReference type="CDD" id="cd17546">
    <property type="entry name" value="REC_hyHK_CKI1_RcsC-like"/>
    <property type="match status" value="1"/>
</dbReference>
<dbReference type="PROSITE" id="PS50109">
    <property type="entry name" value="HIS_KIN"/>
    <property type="match status" value="1"/>
</dbReference>
<organism evidence="11 12">
    <name type="scientific">Desulfomicrobium baculatum (strain DSM 4028 / VKM B-1378 / X)</name>
    <name type="common">Desulfovibrio baculatus</name>
    <dbReference type="NCBI Taxonomy" id="525897"/>
    <lineage>
        <taxon>Bacteria</taxon>
        <taxon>Pseudomonadati</taxon>
        <taxon>Thermodesulfobacteriota</taxon>
        <taxon>Desulfovibrionia</taxon>
        <taxon>Desulfovibrionales</taxon>
        <taxon>Desulfomicrobiaceae</taxon>
        <taxon>Desulfomicrobium</taxon>
    </lineage>
</organism>
<feature type="domain" description="PAC" evidence="10">
    <location>
        <begin position="537"/>
        <end position="588"/>
    </location>
</feature>
<evidence type="ECO:0000259" key="9">
    <source>
        <dbReference type="PROSITE" id="PS50112"/>
    </source>
</evidence>
<dbReference type="PROSITE" id="PS50110">
    <property type="entry name" value="RESPONSE_REGULATORY"/>
    <property type="match status" value="1"/>
</dbReference>
<feature type="domain" description="Histidine kinase" evidence="7">
    <location>
        <begin position="725"/>
        <end position="944"/>
    </location>
</feature>
<evidence type="ECO:0000256" key="5">
    <source>
        <dbReference type="ARBA" id="ARBA00022777"/>
    </source>
</evidence>
<dbReference type="Pfam" id="PF08448">
    <property type="entry name" value="PAS_4"/>
    <property type="match status" value="2"/>
</dbReference>
<gene>
    <name evidence="11" type="ordered locus">Dbac_1425</name>
</gene>
<dbReference type="EC" id="2.7.13.3" evidence="2"/>
<dbReference type="InterPro" id="IPR013655">
    <property type="entry name" value="PAS_fold_3"/>
</dbReference>
<dbReference type="InterPro" id="IPR004358">
    <property type="entry name" value="Sig_transdc_His_kin-like_C"/>
</dbReference>
<dbReference type="Pfam" id="PF13185">
    <property type="entry name" value="GAF_2"/>
    <property type="match status" value="1"/>
</dbReference>
<dbReference type="InterPro" id="IPR001610">
    <property type="entry name" value="PAC"/>
</dbReference>
<dbReference type="SUPFAM" id="SSF55874">
    <property type="entry name" value="ATPase domain of HSP90 chaperone/DNA topoisomerase II/histidine kinase"/>
    <property type="match status" value="1"/>
</dbReference>
<dbReference type="SUPFAM" id="SSF55785">
    <property type="entry name" value="PYP-like sensor domain (PAS domain)"/>
    <property type="match status" value="4"/>
</dbReference>
<accession>C7LTG2</accession>
<dbReference type="InterPro" id="IPR003594">
    <property type="entry name" value="HATPase_dom"/>
</dbReference>
<dbReference type="CDD" id="cd16922">
    <property type="entry name" value="HATPase_EvgS-ArcB-TorS-like"/>
    <property type="match status" value="1"/>
</dbReference>
<dbReference type="Pfam" id="PF00072">
    <property type="entry name" value="Response_reg"/>
    <property type="match status" value="1"/>
</dbReference>
<dbReference type="InterPro" id="IPR000014">
    <property type="entry name" value="PAS"/>
</dbReference>
<dbReference type="InterPro" id="IPR036097">
    <property type="entry name" value="HisK_dim/P_sf"/>
</dbReference>
<evidence type="ECO:0000313" key="12">
    <source>
        <dbReference type="Proteomes" id="UP000002216"/>
    </source>
</evidence>
<evidence type="ECO:0000313" key="11">
    <source>
        <dbReference type="EMBL" id="ACU89519.1"/>
    </source>
</evidence>
<dbReference type="InterPro" id="IPR011006">
    <property type="entry name" value="CheY-like_superfamily"/>
</dbReference>
<reference evidence="11 12" key="1">
    <citation type="journal article" date="2009" name="Stand. Genomic Sci.">
        <title>Complete genome sequence of Desulfomicrobium baculatum type strain (X).</title>
        <authorList>
            <person name="Copeland A."/>
            <person name="Spring S."/>
            <person name="Goker M."/>
            <person name="Schneider S."/>
            <person name="Lapidus A."/>
            <person name="Del Rio T.G."/>
            <person name="Tice H."/>
            <person name="Cheng J.F."/>
            <person name="Chen F."/>
            <person name="Nolan M."/>
            <person name="Bruce D."/>
            <person name="Goodwin L."/>
            <person name="Pitluck S."/>
            <person name="Ivanova N."/>
            <person name="Mavrommatis K."/>
            <person name="Ovchinnikova G."/>
            <person name="Pati A."/>
            <person name="Chen A."/>
            <person name="Palaniappan K."/>
            <person name="Land M."/>
            <person name="Hauser L."/>
            <person name="Chang Y.J."/>
            <person name="Jeffries C.C."/>
            <person name="Meincke L."/>
            <person name="Sims D."/>
            <person name="Brettin T."/>
            <person name="Detter J.C."/>
            <person name="Han C."/>
            <person name="Chain P."/>
            <person name="Bristow J."/>
            <person name="Eisen J.A."/>
            <person name="Markowitz V."/>
            <person name="Hugenholtz P."/>
            <person name="Kyrpides N.C."/>
            <person name="Klenk H.P."/>
            <person name="Lucas S."/>
        </authorList>
    </citation>
    <scope>NUCLEOTIDE SEQUENCE [LARGE SCALE GENOMIC DNA]</scope>
    <source>
        <strain evidence="12">DSM 4028 / VKM B-1378 / X</strain>
    </source>
</reference>
<dbReference type="InterPro" id="IPR000700">
    <property type="entry name" value="PAS-assoc_C"/>
</dbReference>
<dbReference type="GO" id="GO:0000155">
    <property type="term" value="F:phosphorelay sensor kinase activity"/>
    <property type="evidence" value="ECO:0007669"/>
    <property type="project" value="InterPro"/>
</dbReference>
<dbReference type="Gene3D" id="3.30.450.40">
    <property type="match status" value="1"/>
</dbReference>
<dbReference type="KEGG" id="dba:Dbac_1425"/>
<feature type="domain" description="Response regulatory" evidence="8">
    <location>
        <begin position="970"/>
        <end position="1089"/>
    </location>
</feature>
<keyword evidence="5 11" id="KW-0418">Kinase</keyword>
<dbReference type="CDD" id="cd00082">
    <property type="entry name" value="HisKA"/>
    <property type="match status" value="1"/>
</dbReference>
<dbReference type="SUPFAM" id="SSF55781">
    <property type="entry name" value="GAF domain-like"/>
    <property type="match status" value="1"/>
</dbReference>
<evidence type="ECO:0000256" key="6">
    <source>
        <dbReference type="PROSITE-ProRule" id="PRU00169"/>
    </source>
</evidence>
<name>C7LTG2_DESBD</name>
<dbReference type="eggNOG" id="COG2205">
    <property type="taxonomic scope" value="Bacteria"/>
</dbReference>
<evidence type="ECO:0000256" key="3">
    <source>
        <dbReference type="ARBA" id="ARBA00022553"/>
    </source>
</evidence>
<dbReference type="PRINTS" id="PR00344">
    <property type="entry name" value="BCTRLSENSOR"/>
</dbReference>
<dbReference type="Proteomes" id="UP000002216">
    <property type="component" value="Chromosome"/>
</dbReference>
<dbReference type="Gene3D" id="3.30.565.10">
    <property type="entry name" value="Histidine kinase-like ATPase, C-terminal domain"/>
    <property type="match status" value="1"/>
</dbReference>
<dbReference type="AlphaFoldDB" id="C7LTG2"/>
<keyword evidence="4" id="KW-0808">Transferase</keyword>
<protein>
    <recommendedName>
        <fullName evidence="2">histidine kinase</fullName>
        <ecNumber evidence="2">2.7.13.3</ecNumber>
    </recommendedName>
</protein>
<sequence length="1096" mass="121996">MPTRENDLKTNPEQGQASEDLLRELESLRRRVTELEDITCAAALAEETLAHQDALMQAMLRNLPLDFWARDLNENIIIQSDASVRLWGDLSTTRVDDADVSEEIRSTWRSVNERVYAGEVLTGEKEYVLPNGEKRIFRDIVAPIRKGDETLGILGTNIDITEHVHSILALHKSEAHLASLLNSIDESAALLEPDGKVITVNKTFAARVGRTVEECLGQSIYDFIPPEAAQTRKRMVEDLVRNARPVAFEDERHGRWMRHSLSPVLGSDGTVAAVAIFAMDLTERRRREALLLARQRLGEYAINHSLKDLLRKALDEAETVTGSTLSFLHFLDEKQRTMTMQAWSTRTLRTGFMVPEKNLPYDLGQSGVWADCVRLRRAVVHNDYAALGHKKGMPSGHPPLVRMMLLPVFRVERIVAIVAMGNKASDYTDEDVQALTELGTLLWDILEHKRAQEELGKSEALLNMTQRLSRIGGWQWDVTQGVMTWTRELYRLHGFAPDQFEPGSPEHIRSSQACYEPEDRELIRQAFENCVTHGLPYDLELTFTPVGGERIRIRTSGEAMWENGRVSKVLGTFQDITEKRALEQRYEALFQHMLDGFALHEIICDASGRPVDYRFLEVNPAFERHTGLAGKDIKGRTVREVLPLVEQVWIDTYGKVALTGEPVFFEEYASAQDKFFQVSAFRPTPMRFACIFTDITDRKRYERDLRQAKDAAEAANVAKSEFLANMSHEIRTPLNGIMGILHLFESQDLPGEQKKLLELANTSAGRLNGLLSDILDLARIESGKLAIQSAPFAPRELRASTLGLFTLAAQGKNLSLEFILDDTLPSMLEGDESRLRQVLFNLVGNSLKFTRAGFVRVEVGPLPGGASPRILFCVTDSGPGISDHQLKDIFTPFVQGEDSYVRRHQGAGLGLAIVKRIVGLMDGCLCVDSSANGTTICFSLPMSASTAAQTASHDPAPIKGKADSDLAGLRILLVEDDSVSMFAARRVLEKAGHTVSMATDGSEVLPLLRAHDFDVILMDVQLPVMDGLQATAGIRSETSLGDKSRIPIVAMTAYAMSGDREKFLAAGMDDYIAKPVSAPELLDVLRRTGIRFPEKS</sequence>
<dbReference type="Pfam" id="PF00512">
    <property type="entry name" value="HisKA"/>
    <property type="match status" value="1"/>
</dbReference>
<dbReference type="PROSITE" id="PS50112">
    <property type="entry name" value="PAS"/>
    <property type="match status" value="1"/>
</dbReference>
<evidence type="ECO:0000259" key="7">
    <source>
        <dbReference type="PROSITE" id="PS50109"/>
    </source>
</evidence>
<proteinExistence type="predicted"/>
<dbReference type="eggNOG" id="COG3829">
    <property type="taxonomic scope" value="Bacteria"/>
</dbReference>
<dbReference type="SUPFAM" id="SSF52172">
    <property type="entry name" value="CheY-like"/>
    <property type="match status" value="1"/>
</dbReference>
<dbReference type="HOGENOM" id="CLU_283816_0_0_7"/>
<dbReference type="PANTHER" id="PTHR45339">
    <property type="entry name" value="HYBRID SIGNAL TRANSDUCTION HISTIDINE KINASE J"/>
    <property type="match status" value="1"/>
</dbReference>
<dbReference type="InterPro" id="IPR036890">
    <property type="entry name" value="HATPase_C_sf"/>
</dbReference>
<dbReference type="Gene3D" id="3.40.50.2300">
    <property type="match status" value="1"/>
</dbReference>
<dbReference type="InterPro" id="IPR003661">
    <property type="entry name" value="HisK_dim/P_dom"/>
</dbReference>
<feature type="modified residue" description="4-aspartylphosphate" evidence="6">
    <location>
        <position position="1019"/>
    </location>
</feature>
<dbReference type="CDD" id="cd00130">
    <property type="entry name" value="PAS"/>
    <property type="match status" value="1"/>
</dbReference>
<dbReference type="SMART" id="SM00091">
    <property type="entry name" value="PAS"/>
    <property type="match status" value="2"/>
</dbReference>
<dbReference type="Gene3D" id="1.10.287.130">
    <property type="match status" value="1"/>
</dbReference>
<keyword evidence="12" id="KW-1185">Reference proteome</keyword>
<dbReference type="SMART" id="SM00086">
    <property type="entry name" value="PAC"/>
    <property type="match status" value="3"/>
</dbReference>
<dbReference type="STRING" id="525897.Dbac_1425"/>
<evidence type="ECO:0000259" key="8">
    <source>
        <dbReference type="PROSITE" id="PS50110"/>
    </source>
</evidence>
<dbReference type="eggNOG" id="COG0745">
    <property type="taxonomic scope" value="Bacteria"/>
</dbReference>
<evidence type="ECO:0000256" key="1">
    <source>
        <dbReference type="ARBA" id="ARBA00000085"/>
    </source>
</evidence>
<feature type="domain" description="PAS" evidence="9">
    <location>
        <begin position="173"/>
        <end position="243"/>
    </location>
</feature>
<dbReference type="SUPFAM" id="SSF47384">
    <property type="entry name" value="Homodimeric domain of signal transducing histidine kinase"/>
    <property type="match status" value="1"/>
</dbReference>
<dbReference type="EMBL" id="CP001629">
    <property type="protein sequence ID" value="ACU89519.1"/>
    <property type="molecule type" value="Genomic_DNA"/>
</dbReference>
<evidence type="ECO:0000256" key="2">
    <source>
        <dbReference type="ARBA" id="ARBA00012438"/>
    </source>
</evidence>
<dbReference type="SMART" id="SM00388">
    <property type="entry name" value="HisKA"/>
    <property type="match status" value="1"/>
</dbReference>
<dbReference type="InterPro" id="IPR005467">
    <property type="entry name" value="His_kinase_dom"/>
</dbReference>
<dbReference type="InterPro" id="IPR001789">
    <property type="entry name" value="Sig_transdc_resp-reg_receiver"/>
</dbReference>
<dbReference type="SMART" id="SM00065">
    <property type="entry name" value="GAF"/>
    <property type="match status" value="1"/>
</dbReference>
<dbReference type="InterPro" id="IPR029016">
    <property type="entry name" value="GAF-like_dom_sf"/>
</dbReference>
<dbReference type="PROSITE" id="PS50113">
    <property type="entry name" value="PAC"/>
    <property type="match status" value="1"/>
</dbReference>
<dbReference type="Gene3D" id="3.30.450.20">
    <property type="entry name" value="PAS domain"/>
    <property type="match status" value="4"/>
</dbReference>
<evidence type="ECO:0000259" key="10">
    <source>
        <dbReference type="PROSITE" id="PS50113"/>
    </source>
</evidence>
<dbReference type="Pfam" id="PF08447">
    <property type="entry name" value="PAS_3"/>
    <property type="match status" value="1"/>
</dbReference>
<dbReference type="InterPro" id="IPR035965">
    <property type="entry name" value="PAS-like_dom_sf"/>
</dbReference>
<comment type="catalytic activity">
    <reaction evidence="1">
        <text>ATP + protein L-histidine = ADP + protein N-phospho-L-histidine.</text>
        <dbReference type="EC" id="2.7.13.3"/>
    </reaction>
</comment>
<dbReference type="PANTHER" id="PTHR45339:SF5">
    <property type="entry name" value="HISTIDINE KINASE"/>
    <property type="match status" value="1"/>
</dbReference>
<dbReference type="SMART" id="SM00448">
    <property type="entry name" value="REC"/>
    <property type="match status" value="1"/>
</dbReference>